<keyword evidence="3" id="KW-1185">Reference proteome</keyword>
<evidence type="ECO:0000313" key="3">
    <source>
        <dbReference type="Proteomes" id="UP000693970"/>
    </source>
</evidence>
<accession>A0A9K3LR65</accession>
<dbReference type="EMBL" id="JAGRRH010000007">
    <property type="protein sequence ID" value="KAG7367040.1"/>
    <property type="molecule type" value="Genomic_DNA"/>
</dbReference>
<feature type="compositionally biased region" description="Basic and acidic residues" evidence="1">
    <location>
        <begin position="118"/>
        <end position="139"/>
    </location>
</feature>
<gene>
    <name evidence="2" type="ORF">IV203_029710</name>
</gene>
<feature type="compositionally biased region" description="Polar residues" evidence="1">
    <location>
        <begin position="55"/>
        <end position="66"/>
    </location>
</feature>
<sequence>MVSPPKSKTTLQTKLYPLFSLQQTRENSKQRKDNICDSIQQLKQNKLHPKPKPPRQQTVFTTTFRSKPQKKSLDSDDDDDDDDDSDDDSDDDGVPLSMLAMHRNYQPPNVLPKKRNASMREEESTMQRKNVVDRSEGPQRKKGGKLPFPFDQSSVGTSDYPTICAAKATTFGSDAAANPFIAKEDENRLDTTSARNSLSPPSKSTKSRIYSDCSMDFVPPADDHCRRSGSNNVLIQLLHRSVHGCLLHKTAGLGGTGNRIIHRNRGVATDSPAECPSWMVSPKWKIPSWVSLAPPIDYFRKNKCVDHFAWDAMGVLLAVASDVIISIYDWDMVRAADLQGRRDRSRHCRDSHWKIEPVLQFRTPSPVTKLLWNRFHQDELVVGLRVGGKVMVFDIDRLAQWLSKDSARQNQIPPERTYRGMDIPRFSGEIKEILLSDAENILVSTSNAMLYRYMFPKKSGVAATQIWRYQSASNVTSMAQIGYNLVVAGTVYGQICLLDWTRHSKERSFSRDQRPKILRHFVPHEALLAPREDILLGKRMGVLKLTTQTTNSSGEAGMNHWGRCRITWATQCGWLLTMELESPNNLSSCHVIHQTPTIIHKNADGTIIQTGKKSWSLPQHSVGVDFSEHCTICITDVPSVTKILTHHDKFVLDSQPNVIRSKKRSLTFYSDQGRQAIKLPKSIAAVPQSLTVHPNREWLIIGDGNQLHLLAYR</sequence>
<feature type="region of interest" description="Disordered" evidence="1">
    <location>
        <begin position="182"/>
        <end position="207"/>
    </location>
</feature>
<feature type="region of interest" description="Disordered" evidence="1">
    <location>
        <begin position="43"/>
        <end position="152"/>
    </location>
</feature>
<feature type="compositionally biased region" description="Polar residues" evidence="1">
    <location>
        <begin position="190"/>
        <end position="207"/>
    </location>
</feature>
<name>A0A9K3LR65_9STRA</name>
<comment type="caution">
    <text evidence="2">The sequence shown here is derived from an EMBL/GenBank/DDBJ whole genome shotgun (WGS) entry which is preliminary data.</text>
</comment>
<evidence type="ECO:0000256" key="1">
    <source>
        <dbReference type="SAM" id="MobiDB-lite"/>
    </source>
</evidence>
<feature type="compositionally biased region" description="Acidic residues" evidence="1">
    <location>
        <begin position="75"/>
        <end position="93"/>
    </location>
</feature>
<protein>
    <submittedName>
        <fullName evidence="2">Uncharacterized protein</fullName>
    </submittedName>
</protein>
<dbReference type="AlphaFoldDB" id="A0A9K3LR65"/>
<reference evidence="2" key="1">
    <citation type="journal article" date="2021" name="Sci. Rep.">
        <title>Diploid genomic architecture of Nitzschia inconspicua, an elite biomass production diatom.</title>
        <authorList>
            <person name="Oliver A."/>
            <person name="Podell S."/>
            <person name="Pinowska A."/>
            <person name="Traller J.C."/>
            <person name="Smith S.R."/>
            <person name="McClure R."/>
            <person name="Beliaev A."/>
            <person name="Bohutskyi P."/>
            <person name="Hill E.A."/>
            <person name="Rabines A."/>
            <person name="Zheng H."/>
            <person name="Allen L.Z."/>
            <person name="Kuo A."/>
            <person name="Grigoriev I.V."/>
            <person name="Allen A.E."/>
            <person name="Hazlebeck D."/>
            <person name="Allen E.E."/>
        </authorList>
    </citation>
    <scope>NUCLEOTIDE SEQUENCE</scope>
    <source>
        <strain evidence="2">Hildebrandi</strain>
    </source>
</reference>
<reference evidence="2" key="2">
    <citation type="submission" date="2021-04" db="EMBL/GenBank/DDBJ databases">
        <authorList>
            <person name="Podell S."/>
        </authorList>
    </citation>
    <scope>NUCLEOTIDE SEQUENCE</scope>
    <source>
        <strain evidence="2">Hildebrandi</strain>
    </source>
</reference>
<organism evidence="2 3">
    <name type="scientific">Nitzschia inconspicua</name>
    <dbReference type="NCBI Taxonomy" id="303405"/>
    <lineage>
        <taxon>Eukaryota</taxon>
        <taxon>Sar</taxon>
        <taxon>Stramenopiles</taxon>
        <taxon>Ochrophyta</taxon>
        <taxon>Bacillariophyta</taxon>
        <taxon>Bacillariophyceae</taxon>
        <taxon>Bacillariophycidae</taxon>
        <taxon>Bacillariales</taxon>
        <taxon>Bacillariaceae</taxon>
        <taxon>Nitzschia</taxon>
    </lineage>
</organism>
<dbReference type="Proteomes" id="UP000693970">
    <property type="component" value="Unassembled WGS sequence"/>
</dbReference>
<proteinExistence type="predicted"/>
<evidence type="ECO:0000313" key="2">
    <source>
        <dbReference type="EMBL" id="KAG7367040.1"/>
    </source>
</evidence>
<dbReference type="OrthoDB" id="49146at2759"/>